<dbReference type="Gene3D" id="1.10.490.10">
    <property type="entry name" value="Globins"/>
    <property type="match status" value="1"/>
</dbReference>
<proteinExistence type="inferred from homology"/>
<dbReference type="GO" id="GO:0019825">
    <property type="term" value="F:oxygen binding"/>
    <property type="evidence" value="ECO:0007669"/>
    <property type="project" value="InterPro"/>
</dbReference>
<dbReference type="GO" id="GO:0020037">
    <property type="term" value="F:heme binding"/>
    <property type="evidence" value="ECO:0007669"/>
    <property type="project" value="InterPro"/>
</dbReference>
<dbReference type="OrthoDB" id="9790913at2"/>
<dbReference type="InterPro" id="IPR012292">
    <property type="entry name" value="Globin/Proto"/>
</dbReference>
<dbReference type="InterPro" id="IPR044203">
    <property type="entry name" value="GlbO/GLB3-like"/>
</dbReference>
<keyword evidence="3" id="KW-0349">Heme</keyword>
<name>A0A285VKI8_9GAMM</name>
<evidence type="ECO:0000256" key="5">
    <source>
        <dbReference type="ARBA" id="ARBA00023004"/>
    </source>
</evidence>
<keyword evidence="5" id="KW-0408">Iron</keyword>
<dbReference type="Pfam" id="PF01152">
    <property type="entry name" value="Bac_globin"/>
    <property type="match status" value="1"/>
</dbReference>
<dbReference type="PANTHER" id="PTHR47366:SF1">
    <property type="entry name" value="TWO-ON-TWO HEMOGLOBIN-3"/>
    <property type="match status" value="1"/>
</dbReference>
<accession>A0A285VKI8</accession>
<keyword evidence="4" id="KW-0479">Metal-binding</keyword>
<dbReference type="PANTHER" id="PTHR47366">
    <property type="entry name" value="TWO-ON-TWO HEMOGLOBIN-3"/>
    <property type="match status" value="1"/>
</dbReference>
<dbReference type="PROSITE" id="PS01213">
    <property type="entry name" value="GLOBIN_FAM_2"/>
    <property type="match status" value="1"/>
</dbReference>
<evidence type="ECO:0000256" key="4">
    <source>
        <dbReference type="ARBA" id="ARBA00022723"/>
    </source>
</evidence>
<comment type="similarity">
    <text evidence="6">Belongs to the truncated hemoglobin family. Group II subfamily.</text>
</comment>
<dbReference type="CDD" id="cd14773">
    <property type="entry name" value="TrHb2_PhHbO-like_O"/>
    <property type="match status" value="1"/>
</dbReference>
<dbReference type="EMBL" id="OBQJ01000003">
    <property type="protein sequence ID" value="SOC54058.1"/>
    <property type="molecule type" value="Genomic_DNA"/>
</dbReference>
<evidence type="ECO:0000256" key="2">
    <source>
        <dbReference type="ARBA" id="ARBA00022448"/>
    </source>
</evidence>
<dbReference type="AlphaFoldDB" id="A0A285VKI8"/>
<evidence type="ECO:0000256" key="6">
    <source>
        <dbReference type="ARBA" id="ARBA00034496"/>
    </source>
</evidence>
<evidence type="ECO:0000256" key="1">
    <source>
        <dbReference type="ARBA" id="ARBA00001971"/>
    </source>
</evidence>
<protein>
    <submittedName>
        <fullName evidence="7">Hemoglobin</fullName>
    </submittedName>
</protein>
<reference evidence="7 8" key="1">
    <citation type="submission" date="2017-08" db="EMBL/GenBank/DDBJ databases">
        <authorList>
            <person name="de Groot N.N."/>
        </authorList>
    </citation>
    <scope>NUCLEOTIDE SEQUENCE [LARGE SCALE GENOMIC DNA]</scope>
    <source>
        <strain evidence="7 8">USBA 855</strain>
    </source>
</reference>
<evidence type="ECO:0000313" key="8">
    <source>
        <dbReference type="Proteomes" id="UP000219023"/>
    </source>
</evidence>
<evidence type="ECO:0000256" key="3">
    <source>
        <dbReference type="ARBA" id="ARBA00022617"/>
    </source>
</evidence>
<sequence length="139" mass="15674">MQSHDESQKACVFGVGDSTLRAVGGEIAVRELVERFYAAMERLPEAWGIRALHPADLDESRDKLTTFLIGWMGGPSRYRERFGPIAIPAAHRHLDIGPEERDAWLACMATALDEIGAADDLKRYLLTQLRHPAEMCRRR</sequence>
<dbReference type="Proteomes" id="UP000219023">
    <property type="component" value="Unassembled WGS sequence"/>
</dbReference>
<dbReference type="RefSeq" id="WP_097022313.1">
    <property type="nucleotide sequence ID" value="NZ_OBQJ01000003.1"/>
</dbReference>
<comment type="cofactor">
    <cofactor evidence="1">
        <name>heme</name>
        <dbReference type="ChEBI" id="CHEBI:30413"/>
    </cofactor>
</comment>
<gene>
    <name evidence="7" type="ORF">SAMN05421509_103101</name>
</gene>
<dbReference type="GO" id="GO:0046872">
    <property type="term" value="F:metal ion binding"/>
    <property type="evidence" value="ECO:0007669"/>
    <property type="project" value="UniProtKB-KW"/>
</dbReference>
<dbReference type="SUPFAM" id="SSF46458">
    <property type="entry name" value="Globin-like"/>
    <property type="match status" value="1"/>
</dbReference>
<evidence type="ECO:0000313" key="7">
    <source>
        <dbReference type="EMBL" id="SOC54058.1"/>
    </source>
</evidence>
<dbReference type="InterPro" id="IPR009050">
    <property type="entry name" value="Globin-like_sf"/>
</dbReference>
<organism evidence="7 8">
    <name type="scientific">Chromohalobacter canadensis</name>
    <dbReference type="NCBI Taxonomy" id="141389"/>
    <lineage>
        <taxon>Bacteria</taxon>
        <taxon>Pseudomonadati</taxon>
        <taxon>Pseudomonadota</taxon>
        <taxon>Gammaproteobacteria</taxon>
        <taxon>Oceanospirillales</taxon>
        <taxon>Halomonadaceae</taxon>
        <taxon>Chromohalobacter</taxon>
    </lineage>
</organism>
<dbReference type="InterPro" id="IPR001486">
    <property type="entry name" value="Hemoglobin_trunc"/>
</dbReference>
<keyword evidence="2" id="KW-0813">Transport</keyword>
<dbReference type="GO" id="GO:0005344">
    <property type="term" value="F:oxygen carrier activity"/>
    <property type="evidence" value="ECO:0007669"/>
    <property type="project" value="InterPro"/>
</dbReference>
<dbReference type="InterPro" id="IPR019795">
    <property type="entry name" value="Globin_bac-like_CS"/>
</dbReference>